<protein>
    <submittedName>
        <fullName evidence="1">Uncharacterized protein</fullName>
    </submittedName>
</protein>
<reference evidence="1" key="1">
    <citation type="submission" date="2013-11" db="EMBL/GenBank/DDBJ databases">
        <title>Genome sequence of the fusiform rust pathogen reveals effectors for host alternation and coevolution with pine.</title>
        <authorList>
            <consortium name="DOE Joint Genome Institute"/>
            <person name="Smith K."/>
            <person name="Pendleton A."/>
            <person name="Kubisiak T."/>
            <person name="Anderson C."/>
            <person name="Salamov A."/>
            <person name="Aerts A."/>
            <person name="Riley R."/>
            <person name="Clum A."/>
            <person name="Lindquist E."/>
            <person name="Ence D."/>
            <person name="Campbell M."/>
            <person name="Kronenberg Z."/>
            <person name="Feau N."/>
            <person name="Dhillon B."/>
            <person name="Hamelin R."/>
            <person name="Burleigh J."/>
            <person name="Smith J."/>
            <person name="Yandell M."/>
            <person name="Nelson C."/>
            <person name="Grigoriev I."/>
            <person name="Davis J."/>
        </authorList>
    </citation>
    <scope>NUCLEOTIDE SEQUENCE</scope>
    <source>
        <strain evidence="1">G11</strain>
    </source>
</reference>
<gene>
    <name evidence="1" type="ORF">CROQUDRAFT_87970</name>
</gene>
<accession>A0A9P6NQQ7</accession>
<organism evidence="1 2">
    <name type="scientific">Cronartium quercuum f. sp. fusiforme G11</name>
    <dbReference type="NCBI Taxonomy" id="708437"/>
    <lineage>
        <taxon>Eukaryota</taxon>
        <taxon>Fungi</taxon>
        <taxon>Dikarya</taxon>
        <taxon>Basidiomycota</taxon>
        <taxon>Pucciniomycotina</taxon>
        <taxon>Pucciniomycetes</taxon>
        <taxon>Pucciniales</taxon>
        <taxon>Coleosporiaceae</taxon>
        <taxon>Cronartium</taxon>
    </lineage>
</organism>
<dbReference type="AlphaFoldDB" id="A0A9P6NQQ7"/>
<sequence>MVRDQLRLHCPRTPRTALSENTSDSLVRVIFAGGVDPAEINGTSTAIPNQLAIKPFTTFKPLTCHSPHIKALPTINTRTCTTRANKIKEF</sequence>
<dbReference type="Proteomes" id="UP000886653">
    <property type="component" value="Unassembled WGS sequence"/>
</dbReference>
<name>A0A9P6NQQ7_9BASI</name>
<dbReference type="OrthoDB" id="618395at2759"/>
<dbReference type="EMBL" id="MU167219">
    <property type="protein sequence ID" value="KAG0150463.1"/>
    <property type="molecule type" value="Genomic_DNA"/>
</dbReference>
<keyword evidence="2" id="KW-1185">Reference proteome</keyword>
<evidence type="ECO:0000313" key="2">
    <source>
        <dbReference type="Proteomes" id="UP000886653"/>
    </source>
</evidence>
<evidence type="ECO:0000313" key="1">
    <source>
        <dbReference type="EMBL" id="KAG0150463.1"/>
    </source>
</evidence>
<proteinExistence type="predicted"/>
<comment type="caution">
    <text evidence="1">The sequence shown here is derived from an EMBL/GenBank/DDBJ whole genome shotgun (WGS) entry which is preliminary data.</text>
</comment>